<evidence type="ECO:0008006" key="3">
    <source>
        <dbReference type="Google" id="ProtNLM"/>
    </source>
</evidence>
<dbReference type="InterPro" id="IPR036709">
    <property type="entry name" value="Autotransporte_beta_dom_sf"/>
</dbReference>
<dbReference type="SUPFAM" id="SSF103515">
    <property type="entry name" value="Autotransporter"/>
    <property type="match status" value="1"/>
</dbReference>
<reference evidence="1 2" key="1">
    <citation type="submission" date="2008-12" db="EMBL/GenBank/DDBJ databases">
        <authorList>
            <person name="Fulton L."/>
            <person name="Clifton S."/>
            <person name="Fulton B."/>
            <person name="Xu J."/>
            <person name="Minx P."/>
            <person name="Pepin K.H."/>
            <person name="Johnson M."/>
            <person name="Bhonagiri V."/>
            <person name="Nash W.E."/>
            <person name="Mardis E.R."/>
            <person name="Wilson R.K."/>
        </authorList>
    </citation>
    <scope>NUCLEOTIDE SEQUENCE [LARGE SCALE GENOMIC DNA]</scope>
    <source>
        <strain evidence="1 2">DSM 18228</strain>
    </source>
</reference>
<evidence type="ECO:0000313" key="1">
    <source>
        <dbReference type="EMBL" id="EEF76704.1"/>
    </source>
</evidence>
<gene>
    <name evidence="1" type="ORF">BACCOPRO_02210</name>
</gene>
<protein>
    <recommendedName>
        <fullName evidence="3">DUF3575 domain-containing protein</fullName>
    </recommendedName>
</protein>
<organism evidence="1 2">
    <name type="scientific">Phocaeicola coprophilus DSM 18228 = JCM 13818</name>
    <dbReference type="NCBI Taxonomy" id="547042"/>
    <lineage>
        <taxon>Bacteria</taxon>
        <taxon>Pseudomonadati</taxon>
        <taxon>Bacteroidota</taxon>
        <taxon>Bacteroidia</taxon>
        <taxon>Bacteroidales</taxon>
        <taxon>Bacteroidaceae</taxon>
        <taxon>Phocaeicola</taxon>
    </lineage>
</organism>
<dbReference type="Proteomes" id="UP000014073">
    <property type="component" value="Unassembled WGS sequence"/>
</dbReference>
<comment type="caution">
    <text evidence="1">The sequence shown here is derived from an EMBL/GenBank/DDBJ whole genome shotgun (WGS) entry which is preliminary data.</text>
</comment>
<dbReference type="Pfam" id="PF12099">
    <property type="entry name" value="DUF3575"/>
    <property type="match status" value="1"/>
</dbReference>
<sequence length="207" mass="23593">SCGFKDGEKPVENVMLKMGNMKRILIFLMLLVSISLSAQDVAVKTNLLYDATTTINLGAEIGVAPKWTVDLSANYNGWTFNDNKKWKHWMAQPEVRYWFCERFNGHFLGAHLLGGQYNWGGLDLPLGIFDDLKEHRYEGWYVGGGVVYGYQWLLGKRWSIEAALGVGYVRADYDRYKCPHCGEWQDSGKKNYFGVTKAAISLIYIIK</sequence>
<accession>S0F8M9</accession>
<keyword evidence="2" id="KW-1185">Reference proteome</keyword>
<dbReference type="STRING" id="547042.BACCOPRO_02210"/>
<dbReference type="HOGENOM" id="CLU_1323301_0_0_10"/>
<dbReference type="InterPro" id="IPR021958">
    <property type="entry name" value="DUF3575"/>
</dbReference>
<dbReference type="EMBL" id="ACBW01000148">
    <property type="protein sequence ID" value="EEF76704.1"/>
    <property type="molecule type" value="Genomic_DNA"/>
</dbReference>
<dbReference type="eggNOG" id="COG2885">
    <property type="taxonomic scope" value="Bacteria"/>
</dbReference>
<dbReference type="AlphaFoldDB" id="S0F8M9"/>
<feature type="non-terminal residue" evidence="1">
    <location>
        <position position="1"/>
    </location>
</feature>
<evidence type="ECO:0000313" key="2">
    <source>
        <dbReference type="Proteomes" id="UP000014073"/>
    </source>
</evidence>
<dbReference type="Gene3D" id="2.40.128.130">
    <property type="entry name" value="Autotransporter beta-domain"/>
    <property type="match status" value="1"/>
</dbReference>
<name>S0F8M9_9BACT</name>
<proteinExistence type="predicted"/>